<feature type="domain" description="DUF427" evidence="1">
    <location>
        <begin position="25"/>
        <end position="122"/>
    </location>
</feature>
<accession>A0A3M9YGB6</accession>
<dbReference type="InterPro" id="IPR007361">
    <property type="entry name" value="DUF427"/>
</dbReference>
<organism evidence="2 3">
    <name type="scientific">Verticillium nonalfalfae</name>
    <dbReference type="NCBI Taxonomy" id="1051616"/>
    <lineage>
        <taxon>Eukaryota</taxon>
        <taxon>Fungi</taxon>
        <taxon>Dikarya</taxon>
        <taxon>Ascomycota</taxon>
        <taxon>Pezizomycotina</taxon>
        <taxon>Sordariomycetes</taxon>
        <taxon>Hypocreomycetidae</taxon>
        <taxon>Glomerellales</taxon>
        <taxon>Plectosphaerellaceae</taxon>
        <taxon>Verticillium</taxon>
    </lineage>
</organism>
<dbReference type="Pfam" id="PF04248">
    <property type="entry name" value="NTP_transf_9"/>
    <property type="match status" value="1"/>
</dbReference>
<dbReference type="EMBL" id="RBVV01000016">
    <property type="protein sequence ID" value="RNJ59434.1"/>
    <property type="molecule type" value="Genomic_DNA"/>
</dbReference>
<evidence type="ECO:0000259" key="1">
    <source>
        <dbReference type="Pfam" id="PF04248"/>
    </source>
</evidence>
<dbReference type="RefSeq" id="XP_028497592.1">
    <property type="nucleotide sequence ID" value="XM_028636646.1"/>
</dbReference>
<evidence type="ECO:0000313" key="2">
    <source>
        <dbReference type="EMBL" id="RNJ59434.1"/>
    </source>
</evidence>
<reference evidence="2 3" key="1">
    <citation type="submission" date="2018-10" db="EMBL/GenBank/DDBJ databases">
        <title>Genome sequence of Verticillium nonalfalfae VnAa140.</title>
        <authorList>
            <person name="Stajich J.E."/>
            <person name="Kasson M.T."/>
        </authorList>
    </citation>
    <scope>NUCLEOTIDE SEQUENCE [LARGE SCALE GENOMIC DNA]</scope>
    <source>
        <strain evidence="2 3">VnAa140</strain>
    </source>
</reference>
<dbReference type="AlphaFoldDB" id="A0A3M9YGB6"/>
<keyword evidence="3" id="KW-1185">Reference proteome</keyword>
<sequence>MAARARLNVQTFPRPPLLEKISRHIQIKWKGTVIADTKDAYWVLETHHPPNSYLTAYYIPPDAMKVSLAKTRRSTYCEWKGAATYYTIAAPGTGETVSNRIWSYDSPTRGFEPIRCYLSLYAGPWDCFVDGELVEAQPGDFYGGWVTSEIEGIVKGRNGNFDPVV</sequence>
<dbReference type="Proteomes" id="UP000267145">
    <property type="component" value="Unassembled WGS sequence"/>
</dbReference>
<comment type="caution">
    <text evidence="2">The sequence shown here is derived from an EMBL/GenBank/DDBJ whole genome shotgun (WGS) entry which is preliminary data.</text>
</comment>
<dbReference type="PANTHER" id="PTHR43058:SF1">
    <property type="entry name" value="DUF427 DOMAIN-CONTAINING PROTEIN"/>
    <property type="match status" value="1"/>
</dbReference>
<evidence type="ECO:0000313" key="3">
    <source>
        <dbReference type="Proteomes" id="UP000267145"/>
    </source>
</evidence>
<proteinExistence type="predicted"/>
<dbReference type="Gene3D" id="2.170.150.40">
    <property type="entry name" value="Domain of unknown function (DUF427)"/>
    <property type="match status" value="1"/>
</dbReference>
<dbReference type="STRING" id="1051616.A0A3M9YGB6"/>
<protein>
    <recommendedName>
        <fullName evidence="1">DUF427 domain-containing protein</fullName>
    </recommendedName>
</protein>
<dbReference type="GeneID" id="39606127"/>
<name>A0A3M9YGB6_9PEZI</name>
<gene>
    <name evidence="2" type="ORF">D7B24_002438</name>
</gene>
<dbReference type="InterPro" id="IPR038694">
    <property type="entry name" value="DUF427_sf"/>
</dbReference>
<dbReference type="PANTHER" id="PTHR43058">
    <property type="entry name" value="SLR0655 PROTEIN"/>
    <property type="match status" value="1"/>
</dbReference>